<dbReference type="InterPro" id="IPR029062">
    <property type="entry name" value="Class_I_gatase-like"/>
</dbReference>
<dbReference type="PANTHER" id="PTHR20842:SF0">
    <property type="entry name" value="ALPHA-ASPARTYL DIPEPTIDASE"/>
    <property type="match status" value="1"/>
</dbReference>
<comment type="similarity">
    <text evidence="1">Belongs to the peptidase S51 family.</text>
</comment>
<dbReference type="CDD" id="cd03146">
    <property type="entry name" value="GAT1_Peptidase_E"/>
    <property type="match status" value="1"/>
</dbReference>
<dbReference type="RefSeq" id="WP_053197888.1">
    <property type="nucleotide sequence ID" value="NZ_CP011409.1"/>
</dbReference>
<sequence>MKQQIITLGGGGFSTESDPSLDEYILRQARTAHPRIGFVPTASGDAPAYLLKFYARFAALDCMPTHLPFFDRTPDLREWAMAQDVIFVGGGNTKSMLAVWREYGFPAILKEALQSGTVLAGVSAGAMCWFEHGVTDSNAGVLAPLDGLGFLRGTCCPHYSHEPERRPAFEAFVRDEKLPAGVAVDDGAALHFIDGKPVRVVAGRAGAGAYLVSKQGSVMLADSQSSQ</sequence>
<dbReference type="Gene3D" id="3.40.50.880">
    <property type="match status" value="1"/>
</dbReference>
<evidence type="ECO:0000256" key="4">
    <source>
        <dbReference type="ARBA" id="ARBA00022825"/>
    </source>
</evidence>
<dbReference type="EMBL" id="CP011409">
    <property type="protein sequence ID" value="AKZ63371.1"/>
    <property type="molecule type" value="Genomic_DNA"/>
</dbReference>
<dbReference type="Proteomes" id="UP000063429">
    <property type="component" value="Chromosome"/>
</dbReference>
<keyword evidence="6" id="KW-1185">Reference proteome</keyword>
<evidence type="ECO:0000313" key="5">
    <source>
        <dbReference type="EMBL" id="AKZ63371.1"/>
    </source>
</evidence>
<evidence type="ECO:0000313" key="6">
    <source>
        <dbReference type="Proteomes" id="UP000063429"/>
    </source>
</evidence>
<reference evidence="6" key="1">
    <citation type="journal article" date="2015" name="Genome Announc.">
        <title>Complete Genome Sequence of Herbaspirillum hiltneri N3 (DSM 17495), Isolated from Surface-Sterilized Wheat Roots.</title>
        <authorList>
            <person name="Guizelini D."/>
            <person name="Saizaki P.M."/>
            <person name="Coimbra N.A."/>
            <person name="Weiss V.A."/>
            <person name="Faoro H."/>
            <person name="Sfeir M.Z."/>
            <person name="Baura V.A."/>
            <person name="Monteiro R.A."/>
            <person name="Chubatsu L.S."/>
            <person name="Souza E.M."/>
            <person name="Cruz L.M."/>
            <person name="Pedrosa F.O."/>
            <person name="Raittz R.T."/>
            <person name="Marchaukoski J.N."/>
            <person name="Steffens M.B."/>
        </authorList>
    </citation>
    <scope>NUCLEOTIDE SEQUENCE [LARGE SCALE GENOMIC DNA]</scope>
    <source>
        <strain evidence="6">N3</strain>
    </source>
</reference>
<dbReference type="PANTHER" id="PTHR20842">
    <property type="entry name" value="PROTEASE S51 ALPHA-ASPARTYL DIPEPTIDASE"/>
    <property type="match status" value="1"/>
</dbReference>
<protein>
    <submittedName>
        <fullName evidence="5">Peptidase</fullName>
    </submittedName>
</protein>
<dbReference type="SUPFAM" id="SSF52317">
    <property type="entry name" value="Class I glutamine amidotransferase-like"/>
    <property type="match status" value="1"/>
</dbReference>
<keyword evidence="3" id="KW-0378">Hydrolase</keyword>
<keyword evidence="2" id="KW-0645">Protease</keyword>
<organism evidence="5 6">
    <name type="scientific">Herbaspirillum hiltneri N3</name>
    <dbReference type="NCBI Taxonomy" id="1262470"/>
    <lineage>
        <taxon>Bacteria</taxon>
        <taxon>Pseudomonadati</taxon>
        <taxon>Pseudomonadota</taxon>
        <taxon>Betaproteobacteria</taxon>
        <taxon>Burkholderiales</taxon>
        <taxon>Oxalobacteraceae</taxon>
        <taxon>Herbaspirillum</taxon>
    </lineage>
</organism>
<accession>A0ABM5V1I2</accession>
<keyword evidence="4" id="KW-0720">Serine protease</keyword>
<proteinExistence type="inferred from homology"/>
<evidence type="ECO:0000256" key="2">
    <source>
        <dbReference type="ARBA" id="ARBA00022670"/>
    </source>
</evidence>
<evidence type="ECO:0000256" key="1">
    <source>
        <dbReference type="ARBA" id="ARBA00006534"/>
    </source>
</evidence>
<dbReference type="Pfam" id="PF03575">
    <property type="entry name" value="Peptidase_S51"/>
    <property type="match status" value="1"/>
</dbReference>
<evidence type="ECO:0000256" key="3">
    <source>
        <dbReference type="ARBA" id="ARBA00022801"/>
    </source>
</evidence>
<dbReference type="InterPro" id="IPR005320">
    <property type="entry name" value="Peptidase_S51"/>
</dbReference>
<gene>
    <name evidence="5" type="ORF">F506_12445</name>
</gene>
<name>A0ABM5V1I2_9BURK</name>